<evidence type="ECO:0000313" key="2">
    <source>
        <dbReference type="Proteomes" id="UP000477849"/>
    </source>
</evidence>
<dbReference type="RefSeq" id="WP_163898951.1">
    <property type="nucleotide sequence ID" value="NZ_CP048427.1"/>
</dbReference>
<gene>
    <name evidence="1" type="ORF">G6N76_09580</name>
</gene>
<dbReference type="AlphaFoldDB" id="A0A6M1SB29"/>
<dbReference type="Pfam" id="PF13479">
    <property type="entry name" value="AAA_24"/>
    <property type="match status" value="1"/>
</dbReference>
<dbReference type="Proteomes" id="UP000477849">
    <property type="component" value="Unassembled WGS sequence"/>
</dbReference>
<evidence type="ECO:0000313" key="1">
    <source>
        <dbReference type="EMBL" id="NGO63926.1"/>
    </source>
</evidence>
<protein>
    <submittedName>
        <fullName evidence="1">AAA family ATPase</fullName>
    </submittedName>
</protein>
<reference evidence="1 2" key="1">
    <citation type="submission" date="2020-02" db="EMBL/GenBank/DDBJ databases">
        <title>Genome sequence of the type strain CCBAU10050 of Rhizobium daejeonense.</title>
        <authorList>
            <person name="Gao J."/>
            <person name="Sun J."/>
        </authorList>
    </citation>
    <scope>NUCLEOTIDE SEQUENCE [LARGE SCALE GENOMIC DNA]</scope>
    <source>
        <strain evidence="1 2">CCBAU10050</strain>
    </source>
</reference>
<accession>A0A6M1SB29</accession>
<dbReference type="EMBL" id="JAAKZH010000003">
    <property type="protein sequence ID" value="NGO63926.1"/>
    <property type="molecule type" value="Genomic_DNA"/>
</dbReference>
<organism evidence="1 2">
    <name type="scientific">Rhizobium daejeonense</name>
    <dbReference type="NCBI Taxonomy" id="240521"/>
    <lineage>
        <taxon>Bacteria</taxon>
        <taxon>Pseudomonadati</taxon>
        <taxon>Pseudomonadota</taxon>
        <taxon>Alphaproteobacteria</taxon>
        <taxon>Hyphomicrobiales</taxon>
        <taxon>Rhizobiaceae</taxon>
        <taxon>Rhizobium/Agrobacterium group</taxon>
        <taxon>Rhizobium</taxon>
    </lineage>
</organism>
<keyword evidence="2" id="KW-1185">Reference proteome</keyword>
<sequence>MAISWDKLEDTSDTDPPIVTLYGGAKLGKTTLASEFPAPYYCRTGEGERQSAGTPMKSFGVSETYQDVIDQMDYMLQAEHDRRSFVLDALDGLEIMIHTEACARNNWPDIEAPGYGRGYQAAQMIWHEFINKALELKKAGIYVVLIAHVKAKTVPGVTTDSYPRYMLNLRDDAGSAICDASDLIGFLHQPVSIKKEDLGFKKTANRGQGGGDVSIAVQERPGFIAGNRYQITKPTLPFKLGKGFAALNAYFPPQPDVKTETVEEEEEAT</sequence>
<name>A0A6M1SB29_9HYPH</name>
<proteinExistence type="predicted"/>
<comment type="caution">
    <text evidence="1">The sequence shown here is derived from an EMBL/GenBank/DDBJ whole genome shotgun (WGS) entry which is preliminary data.</text>
</comment>